<feature type="compositionally biased region" description="Polar residues" evidence="1">
    <location>
        <begin position="76"/>
        <end position="117"/>
    </location>
</feature>
<gene>
    <name evidence="3" type="ORF">K0O64_06635</name>
</gene>
<feature type="compositionally biased region" description="Low complexity" evidence="1">
    <location>
        <begin position="197"/>
        <end position="208"/>
    </location>
</feature>
<dbReference type="PANTHER" id="PTHR21666">
    <property type="entry name" value="PEPTIDASE-RELATED"/>
    <property type="match status" value="1"/>
</dbReference>
<feature type="region of interest" description="Disordered" evidence="1">
    <location>
        <begin position="56"/>
        <end position="128"/>
    </location>
</feature>
<sequence length="550" mass="56514">MAAANPENTSVWPFGKSTKAHRSTSAEWLRIAVVSIGLGAALATCGQGVATAAPGTATNANSVDSSSNTAKSSRSNQNLPSKTVDQGTVRSRSLNKPTKPTARNSPSARLTTHTPTSEPGAVASDSTSASITAADRVLGEIKFGNQALTPKLPVLPLGGLVETVWLFARQSESTRIDHRPSLLTASAAGGSPDTEMPGTAVGPATGAPATRTAIASTARAVAKTESEREAADAAVNGSLGWVPVFGTLYNGLSLVQDFVEFSSAVTRGDVADVLDEIGDMTKDVIGMVPVIGGPIAALVYHVLTAVSTPVNHLPNAVTDNYTMNEDTSLTNNLLANDTDADGDPLTAALNTLPAHGSASVNADGSFTYTPAANYYGTDSFSYTVGDGSGSVSVGTVNITVIDVAEPPPPSPFTRPVNGYRITQEYGNGHTGIDLAVASGTPVYAAADGVIYFEGWGTDGNNGARSNWMGSSAGISVLVQHNGLGIMTGYAHLSRTIVDQGQTVSKGQVIGYVGCTGTCTGPHLHFEVLPMPLNSRNGISGRVNPRNYLSL</sequence>
<organism evidence="3 4">
    <name type="scientific">Mycolicibacterium pallens</name>
    <dbReference type="NCBI Taxonomy" id="370524"/>
    <lineage>
        <taxon>Bacteria</taxon>
        <taxon>Bacillati</taxon>
        <taxon>Actinomycetota</taxon>
        <taxon>Actinomycetes</taxon>
        <taxon>Mycobacteriales</taxon>
        <taxon>Mycobacteriaceae</taxon>
        <taxon>Mycolicibacterium</taxon>
    </lineage>
</organism>
<reference evidence="3 4" key="1">
    <citation type="submission" date="2021-07" db="EMBL/GenBank/DDBJ databases">
        <title>Whole genome sequencing of non-tuberculosis mycobacteria type-strains.</title>
        <authorList>
            <person name="Igarashi Y."/>
            <person name="Osugi A."/>
            <person name="Mitarai S."/>
        </authorList>
    </citation>
    <scope>NUCLEOTIDE SEQUENCE [LARGE SCALE GENOMIC DNA]</scope>
    <source>
        <strain evidence="3 4">JCM 16370</strain>
    </source>
</reference>
<dbReference type="Pfam" id="PF17963">
    <property type="entry name" value="Big_9"/>
    <property type="match status" value="1"/>
</dbReference>
<keyword evidence="4" id="KW-1185">Reference proteome</keyword>
<evidence type="ECO:0000259" key="2">
    <source>
        <dbReference type="Pfam" id="PF01551"/>
    </source>
</evidence>
<dbReference type="InterPro" id="IPR016047">
    <property type="entry name" value="M23ase_b-sheet_dom"/>
</dbReference>
<dbReference type="PANTHER" id="PTHR21666:SF286">
    <property type="entry name" value="LIPOPROTEIN NLPD"/>
    <property type="match status" value="1"/>
</dbReference>
<dbReference type="Gene3D" id="2.70.70.10">
    <property type="entry name" value="Glucose Permease (Domain IIA)"/>
    <property type="match status" value="1"/>
</dbReference>
<protein>
    <submittedName>
        <fullName evidence="3">Peptidoglycan DD-metalloendopeptidase family protein</fullName>
    </submittedName>
</protein>
<feature type="region of interest" description="Disordered" evidence="1">
    <location>
        <begin position="1"/>
        <end position="20"/>
    </location>
</feature>
<evidence type="ECO:0000313" key="4">
    <source>
        <dbReference type="Proteomes" id="UP000825367"/>
    </source>
</evidence>
<dbReference type="EMBL" id="CP080333">
    <property type="protein sequence ID" value="QYL18202.1"/>
    <property type="molecule type" value="Genomic_DNA"/>
</dbReference>
<feature type="region of interest" description="Disordered" evidence="1">
    <location>
        <begin position="180"/>
        <end position="208"/>
    </location>
</feature>
<dbReference type="Gene3D" id="2.60.40.3440">
    <property type="match status" value="1"/>
</dbReference>
<dbReference type="InterPro" id="IPR050570">
    <property type="entry name" value="Cell_wall_metabolism_enzyme"/>
</dbReference>
<dbReference type="SUPFAM" id="SSF51261">
    <property type="entry name" value="Duplicated hybrid motif"/>
    <property type="match status" value="1"/>
</dbReference>
<dbReference type="Pfam" id="PF01551">
    <property type="entry name" value="Peptidase_M23"/>
    <property type="match status" value="1"/>
</dbReference>
<dbReference type="InterPro" id="IPR011055">
    <property type="entry name" value="Dup_hybrid_motif"/>
</dbReference>
<proteinExistence type="predicted"/>
<accession>A0ABX8VKG2</accession>
<feature type="compositionally biased region" description="Low complexity" evidence="1">
    <location>
        <begin position="56"/>
        <end position="75"/>
    </location>
</feature>
<feature type="domain" description="M23ase beta-sheet core" evidence="2">
    <location>
        <begin position="428"/>
        <end position="527"/>
    </location>
</feature>
<evidence type="ECO:0000256" key="1">
    <source>
        <dbReference type="SAM" id="MobiDB-lite"/>
    </source>
</evidence>
<evidence type="ECO:0000313" key="3">
    <source>
        <dbReference type="EMBL" id="QYL18202.1"/>
    </source>
</evidence>
<dbReference type="CDD" id="cd12797">
    <property type="entry name" value="M23_peptidase"/>
    <property type="match status" value="1"/>
</dbReference>
<name>A0ABX8VKG2_9MYCO</name>
<dbReference type="RefSeq" id="WP_220046231.1">
    <property type="nucleotide sequence ID" value="NZ_BAAAVX010000003.1"/>
</dbReference>
<feature type="compositionally biased region" description="Polar residues" evidence="1">
    <location>
        <begin position="1"/>
        <end position="11"/>
    </location>
</feature>
<dbReference type="Proteomes" id="UP000825367">
    <property type="component" value="Chromosome"/>
</dbReference>